<feature type="transmembrane region" description="Helical" evidence="1">
    <location>
        <begin position="20"/>
        <end position="38"/>
    </location>
</feature>
<dbReference type="AlphaFoldDB" id="A0A1F6X7P7"/>
<protein>
    <submittedName>
        <fullName evidence="2">Uncharacterized protein</fullName>
    </submittedName>
</protein>
<evidence type="ECO:0000256" key="1">
    <source>
        <dbReference type="SAM" id="Phobius"/>
    </source>
</evidence>
<accession>A0A1F6X7P7</accession>
<comment type="caution">
    <text evidence="2">The sequence shown here is derived from an EMBL/GenBank/DDBJ whole genome shotgun (WGS) entry which is preliminary data.</text>
</comment>
<sequence length="82" mass="9376">MKKIIHHLRKQPEEVRTHILHVLVIISAVFLMILWTYGLGTNLANPETQTSIEEDLRPFSVLKDNLIGGYNSIRESTPPVIE</sequence>
<organism evidence="2 3">
    <name type="scientific">Candidatus Nomurabacteria bacterium RIFCSPLOWO2_01_FULL_40_15</name>
    <dbReference type="NCBI Taxonomy" id="1801772"/>
    <lineage>
        <taxon>Bacteria</taxon>
        <taxon>Candidatus Nomuraibacteriota</taxon>
    </lineage>
</organism>
<evidence type="ECO:0000313" key="3">
    <source>
        <dbReference type="Proteomes" id="UP000176814"/>
    </source>
</evidence>
<evidence type="ECO:0000313" key="2">
    <source>
        <dbReference type="EMBL" id="OGI90212.1"/>
    </source>
</evidence>
<proteinExistence type="predicted"/>
<dbReference type="Proteomes" id="UP000176814">
    <property type="component" value="Unassembled WGS sequence"/>
</dbReference>
<dbReference type="EMBL" id="MFUW01000020">
    <property type="protein sequence ID" value="OGI90212.1"/>
    <property type="molecule type" value="Genomic_DNA"/>
</dbReference>
<name>A0A1F6X7P7_9BACT</name>
<gene>
    <name evidence="2" type="ORF">A2911_02310</name>
</gene>
<reference evidence="2 3" key="1">
    <citation type="journal article" date="2016" name="Nat. Commun.">
        <title>Thousands of microbial genomes shed light on interconnected biogeochemical processes in an aquifer system.</title>
        <authorList>
            <person name="Anantharaman K."/>
            <person name="Brown C.T."/>
            <person name="Hug L.A."/>
            <person name="Sharon I."/>
            <person name="Castelle C.J."/>
            <person name="Probst A.J."/>
            <person name="Thomas B.C."/>
            <person name="Singh A."/>
            <person name="Wilkins M.J."/>
            <person name="Karaoz U."/>
            <person name="Brodie E.L."/>
            <person name="Williams K.H."/>
            <person name="Hubbard S.S."/>
            <person name="Banfield J.F."/>
        </authorList>
    </citation>
    <scope>NUCLEOTIDE SEQUENCE [LARGE SCALE GENOMIC DNA]</scope>
</reference>
<keyword evidence="1" id="KW-1133">Transmembrane helix</keyword>
<keyword evidence="1" id="KW-0812">Transmembrane</keyword>
<keyword evidence="1" id="KW-0472">Membrane</keyword>